<gene>
    <name evidence="1" type="ORF">SAMN04487989_10870</name>
</gene>
<keyword evidence="2" id="KW-1185">Reference proteome</keyword>
<accession>A0A1I5DJC8</accession>
<reference evidence="2" key="1">
    <citation type="submission" date="2016-10" db="EMBL/GenBank/DDBJ databases">
        <authorList>
            <person name="Varghese N."/>
            <person name="Submissions S."/>
        </authorList>
    </citation>
    <scope>NUCLEOTIDE SEQUENCE [LARGE SCALE GENOMIC DNA]</scope>
    <source>
        <strain evidence="2">DSM 23925</strain>
    </source>
</reference>
<dbReference type="EMBL" id="FOVN01000008">
    <property type="protein sequence ID" value="SFN99374.1"/>
    <property type="molecule type" value="Genomic_DNA"/>
</dbReference>
<evidence type="ECO:0000313" key="1">
    <source>
        <dbReference type="EMBL" id="SFN99374.1"/>
    </source>
</evidence>
<sequence>MYAFTLISNVAEVDINDTIIELPETEIEMHIGTYVFDKEKTDKIVFIQDKATLVYIMKVEFMDLKIIKIFH</sequence>
<dbReference type="Proteomes" id="UP000198705">
    <property type="component" value="Unassembled WGS sequence"/>
</dbReference>
<evidence type="ECO:0000313" key="2">
    <source>
        <dbReference type="Proteomes" id="UP000198705"/>
    </source>
</evidence>
<name>A0A1I5DJC8_9FLAO</name>
<proteinExistence type="predicted"/>
<dbReference type="AlphaFoldDB" id="A0A1I5DJC8"/>
<protein>
    <submittedName>
        <fullName evidence="1">Uncharacterized protein</fullName>
    </submittedName>
</protein>
<organism evidence="1 2">
    <name type="scientific">Bizionia echini</name>
    <dbReference type="NCBI Taxonomy" id="649333"/>
    <lineage>
        <taxon>Bacteria</taxon>
        <taxon>Pseudomonadati</taxon>
        <taxon>Bacteroidota</taxon>
        <taxon>Flavobacteriia</taxon>
        <taxon>Flavobacteriales</taxon>
        <taxon>Flavobacteriaceae</taxon>
        <taxon>Bizionia</taxon>
    </lineage>
</organism>